<gene>
    <name evidence="2" type="ORF">FNYG_07138</name>
</gene>
<dbReference type="OrthoDB" id="5063276at2759"/>
<keyword evidence="3" id="KW-1185">Reference proteome</keyword>
<protein>
    <submittedName>
        <fullName evidence="2">Uncharacterized protein</fullName>
    </submittedName>
</protein>
<reference evidence="2 3" key="1">
    <citation type="submission" date="2017-06" db="EMBL/GenBank/DDBJ databases">
        <title>Genome of Fusarium nygamai isolate CS10214.</title>
        <authorList>
            <person name="Gardiner D.M."/>
            <person name="Obanor F."/>
            <person name="Kazan K."/>
        </authorList>
    </citation>
    <scope>NUCLEOTIDE SEQUENCE [LARGE SCALE GENOMIC DNA]</scope>
    <source>
        <strain evidence="2 3">CS10214</strain>
    </source>
</reference>
<proteinExistence type="predicted"/>
<comment type="caution">
    <text evidence="2">The sequence shown here is derived from an EMBL/GenBank/DDBJ whole genome shotgun (WGS) entry which is preliminary data.</text>
</comment>
<sequence length="380" mass="43696">MVADIPPSAMSPHHPPDPSRFSGKNWVERLQFIRKYIEYLGGDASVEWKEKLDIAYEETMEGLQKDGQIQVGYHWLAYEADRLAWEKFASDQPSKVIEWPWKRLTDNPDDIKDGVSPTYQKWRLDRGLPICDTPETFGSKEAIVLSLSQRHTAWYELFSRRDFEAPITGPFQIAIPAWVDLDNLVFGGGDYLLNAINNDIIPPHLAVSWHNEDKPHITLVVGFSPTSCVDPWNEQVNHSLKYLWHSIVDWVTGAYYGQTMTLETHLRIRKAVPSADPQYTDPVEDAVDGFRCVQGDILGFKEQARKNREFVDHCRSDVLEIIQKPFSEAKAELTSWILRDENAMKKRTETAHEIWVSSTTNERTIQEVCAWAWGMAVEHV</sequence>
<organism evidence="2 3">
    <name type="scientific">Gibberella nygamai</name>
    <name type="common">Bean root rot disease fungus</name>
    <name type="synonym">Fusarium nygamai</name>
    <dbReference type="NCBI Taxonomy" id="42673"/>
    <lineage>
        <taxon>Eukaryota</taxon>
        <taxon>Fungi</taxon>
        <taxon>Dikarya</taxon>
        <taxon>Ascomycota</taxon>
        <taxon>Pezizomycotina</taxon>
        <taxon>Sordariomycetes</taxon>
        <taxon>Hypocreomycetidae</taxon>
        <taxon>Hypocreales</taxon>
        <taxon>Nectriaceae</taxon>
        <taxon>Fusarium</taxon>
        <taxon>Fusarium fujikuroi species complex</taxon>
    </lineage>
</organism>
<dbReference type="EMBL" id="MTQA01000090">
    <property type="protein sequence ID" value="PNP79522.1"/>
    <property type="molecule type" value="Genomic_DNA"/>
</dbReference>
<evidence type="ECO:0000256" key="1">
    <source>
        <dbReference type="SAM" id="MobiDB-lite"/>
    </source>
</evidence>
<accession>A0A2K0WB47</accession>
<feature type="region of interest" description="Disordered" evidence="1">
    <location>
        <begin position="1"/>
        <end position="22"/>
    </location>
</feature>
<evidence type="ECO:0000313" key="2">
    <source>
        <dbReference type="EMBL" id="PNP79522.1"/>
    </source>
</evidence>
<dbReference type="Proteomes" id="UP000236664">
    <property type="component" value="Unassembled WGS sequence"/>
</dbReference>
<name>A0A2K0WB47_GIBNY</name>
<evidence type="ECO:0000313" key="3">
    <source>
        <dbReference type="Proteomes" id="UP000236664"/>
    </source>
</evidence>
<dbReference type="AlphaFoldDB" id="A0A2K0WB47"/>